<keyword evidence="6" id="KW-0547">Nucleotide-binding</keyword>
<evidence type="ECO:0000313" key="13">
    <source>
        <dbReference type="Proteomes" id="UP000263486"/>
    </source>
</evidence>
<dbReference type="CDD" id="cd03225">
    <property type="entry name" value="ABC_cobalt_CbiO_domain1"/>
    <property type="match status" value="2"/>
</dbReference>
<dbReference type="NCBIfam" id="NF010167">
    <property type="entry name" value="PRK13648.1"/>
    <property type="match status" value="2"/>
</dbReference>
<organism evidence="12 13">
    <name type="scientific">Psychrilyobacter piezotolerans</name>
    <dbReference type="NCBI Taxonomy" id="2293438"/>
    <lineage>
        <taxon>Bacteria</taxon>
        <taxon>Fusobacteriati</taxon>
        <taxon>Fusobacteriota</taxon>
        <taxon>Fusobacteriia</taxon>
        <taxon>Fusobacteriales</taxon>
        <taxon>Fusobacteriaceae</taxon>
        <taxon>Psychrilyobacter</taxon>
    </lineage>
</organism>
<dbReference type="PANTHER" id="PTHR43553:SF26">
    <property type="entry name" value="ABC TRANSPORTER ATP-BINDING PROTEIN BC_2655-RELATED"/>
    <property type="match status" value="1"/>
</dbReference>
<evidence type="ECO:0000256" key="10">
    <source>
        <dbReference type="ARBA" id="ARBA00025157"/>
    </source>
</evidence>
<dbReference type="Pfam" id="PF12558">
    <property type="entry name" value="DUF3744"/>
    <property type="match status" value="1"/>
</dbReference>
<evidence type="ECO:0000259" key="11">
    <source>
        <dbReference type="PROSITE" id="PS50893"/>
    </source>
</evidence>
<dbReference type="EMBL" id="QUAJ01000056">
    <property type="protein sequence ID" value="REI39271.1"/>
    <property type="molecule type" value="Genomic_DNA"/>
</dbReference>
<dbReference type="GO" id="GO:0005524">
    <property type="term" value="F:ATP binding"/>
    <property type="evidence" value="ECO:0007669"/>
    <property type="project" value="UniProtKB-KW"/>
</dbReference>
<dbReference type="InterPro" id="IPR027417">
    <property type="entry name" value="P-loop_NTPase"/>
</dbReference>
<feature type="domain" description="ABC transporter" evidence="11">
    <location>
        <begin position="2"/>
        <end position="243"/>
    </location>
</feature>
<dbReference type="PROSITE" id="PS50893">
    <property type="entry name" value="ABC_TRANSPORTER_2"/>
    <property type="match status" value="2"/>
</dbReference>
<name>A0ABX9KCT5_9FUSO</name>
<comment type="caution">
    <text evidence="12">The sequence shown here is derived from an EMBL/GenBank/DDBJ whole genome shotgun (WGS) entry which is preliminary data.</text>
</comment>
<evidence type="ECO:0000256" key="4">
    <source>
        <dbReference type="ARBA" id="ARBA00022475"/>
    </source>
</evidence>
<gene>
    <name evidence="12" type="ORF">DYH56_15425</name>
</gene>
<keyword evidence="4" id="KW-1003">Cell membrane</keyword>
<keyword evidence="5" id="KW-0677">Repeat</keyword>
<dbReference type="InterPro" id="IPR022216">
    <property type="entry name" value="ABC_Co_transporter"/>
</dbReference>
<dbReference type="InterPro" id="IPR015856">
    <property type="entry name" value="ABC_transpr_CbiO/EcfA_su"/>
</dbReference>
<evidence type="ECO:0000256" key="8">
    <source>
        <dbReference type="ARBA" id="ARBA00022967"/>
    </source>
</evidence>
<dbReference type="SMART" id="SM00382">
    <property type="entry name" value="AAA"/>
    <property type="match status" value="2"/>
</dbReference>
<evidence type="ECO:0000313" key="12">
    <source>
        <dbReference type="EMBL" id="REI39271.1"/>
    </source>
</evidence>
<dbReference type="Proteomes" id="UP000263486">
    <property type="component" value="Unassembled WGS sequence"/>
</dbReference>
<evidence type="ECO:0000256" key="5">
    <source>
        <dbReference type="ARBA" id="ARBA00022737"/>
    </source>
</evidence>
<dbReference type="InterPro" id="IPR050095">
    <property type="entry name" value="ECF_ABC_transporter_ATP-bd"/>
</dbReference>
<dbReference type="PROSITE" id="PS00211">
    <property type="entry name" value="ABC_TRANSPORTER_1"/>
    <property type="match status" value="1"/>
</dbReference>
<dbReference type="SUPFAM" id="SSF52540">
    <property type="entry name" value="P-loop containing nucleoside triphosphate hydrolases"/>
    <property type="match status" value="2"/>
</dbReference>
<keyword evidence="13" id="KW-1185">Reference proteome</keyword>
<dbReference type="InterPro" id="IPR003593">
    <property type="entry name" value="AAA+_ATPase"/>
</dbReference>
<proteinExistence type="inferred from homology"/>
<evidence type="ECO:0000256" key="2">
    <source>
        <dbReference type="ARBA" id="ARBA00005417"/>
    </source>
</evidence>
<keyword evidence="8" id="KW-1278">Translocase</keyword>
<dbReference type="Pfam" id="PF00005">
    <property type="entry name" value="ABC_tran"/>
    <property type="match status" value="2"/>
</dbReference>
<evidence type="ECO:0000256" key="3">
    <source>
        <dbReference type="ARBA" id="ARBA00022448"/>
    </source>
</evidence>
<comment type="subcellular location">
    <subcellularLocation>
        <location evidence="1">Cell membrane</location>
        <topology evidence="1">Peripheral membrane protein</topology>
    </subcellularLocation>
</comment>
<dbReference type="InterPro" id="IPR003439">
    <property type="entry name" value="ABC_transporter-like_ATP-bd"/>
</dbReference>
<dbReference type="PANTHER" id="PTHR43553">
    <property type="entry name" value="HEAVY METAL TRANSPORTER"/>
    <property type="match status" value="1"/>
</dbReference>
<keyword evidence="7 12" id="KW-0067">ATP-binding</keyword>
<evidence type="ECO:0000256" key="6">
    <source>
        <dbReference type="ARBA" id="ARBA00022741"/>
    </source>
</evidence>
<dbReference type="Gene3D" id="3.40.50.300">
    <property type="entry name" value="P-loop containing nucleotide triphosphate hydrolases"/>
    <property type="match status" value="2"/>
</dbReference>
<comment type="similarity">
    <text evidence="2">Belongs to the ABC transporter superfamily.</text>
</comment>
<comment type="function">
    <text evidence="10">Probably part of an ABC transporter complex. Responsible for energy coupling to the transport system.</text>
</comment>
<reference evidence="12 13" key="1">
    <citation type="submission" date="2018-08" db="EMBL/GenBank/DDBJ databases">
        <title>Draft genome sequence of Psychrilyobacter sp. strain SD5 isolated from Black Sea water.</title>
        <authorList>
            <person name="Yadav S."/>
            <person name="Villanueva L."/>
            <person name="Damste J.S.S."/>
        </authorList>
    </citation>
    <scope>NUCLEOTIDE SEQUENCE [LARGE SCALE GENOMIC DNA]</scope>
    <source>
        <strain evidence="12 13">SD5</strain>
    </source>
</reference>
<protein>
    <submittedName>
        <fullName evidence="12">ATP-binding cassette domain-containing protein</fullName>
    </submittedName>
</protein>
<evidence type="ECO:0000256" key="1">
    <source>
        <dbReference type="ARBA" id="ARBA00004202"/>
    </source>
</evidence>
<keyword evidence="9" id="KW-0472">Membrane</keyword>
<evidence type="ECO:0000256" key="9">
    <source>
        <dbReference type="ARBA" id="ARBA00023136"/>
    </source>
</evidence>
<dbReference type="InterPro" id="IPR017871">
    <property type="entry name" value="ABC_transporter-like_CS"/>
</dbReference>
<evidence type="ECO:0000256" key="7">
    <source>
        <dbReference type="ARBA" id="ARBA00022840"/>
    </source>
</evidence>
<keyword evidence="3" id="KW-0813">Transport</keyword>
<feature type="domain" description="ABC transporter" evidence="11">
    <location>
        <begin position="296"/>
        <end position="529"/>
    </location>
</feature>
<sequence>MIEFKNFTFQYRSLGTPTLKNINLSIQSGEKVLIAGPSGSGKSTLGHCLNGLIPFSYSGEITGELQINNIEPHKASIFDISSHVSTILQDQDGQFVGLSVGEDVAFREENSNVTVDIMKQNVKTALKKVNMENHICKSPQELSGGLKQRASLAGIIMSEAPILLFDEPLANLDPASGRSAMELISSVHEKSNKTIVVIEHRIEDVLAEKFDKIIIIDNGIIAASGTPAELILDGSLRRFGLREPLYIETLRHAGVDLKELDVLDIYSLNSPNVKENIDNWIENVKPKVLSYDEKILEIKDLTFSYNKKDNIIKNINFDLYKGEIISLLGNNGAGKSTLSKVITGICKNSKGTISYKGENIDSWSIRKRGQEIGYVMQNPNHMITQETLLDEVSFGLKLRGYKKDEILEKAENTLKICGLHAFRNWPITALSYGQKKRLSIATILALDPSILILDEPTAGQDYKHYLEFMQFIESLSKTGLSIIFITHDMHLALEYSNRAIVLSNGEIIRDDTVSSVLSHAEILEQANLKKISVSTLAGVLDIDEKLMLETFINYDHREMV</sequence>
<accession>A0ABX9KCT5</accession>